<proteinExistence type="predicted"/>
<dbReference type="HOGENOM" id="CLU_3258706_0_0_9"/>
<dbReference type="EMBL" id="AEXZ01000009">
    <property type="protein sequence ID" value="EGD38554.1"/>
    <property type="molecule type" value="Genomic_DNA"/>
</dbReference>
<dbReference type="AlphaFoldDB" id="F0IUM2"/>
<organism evidence="1 2">
    <name type="scientific">Streptococcus sanguinis SK160</name>
    <dbReference type="NCBI Taxonomy" id="888812"/>
    <lineage>
        <taxon>Bacteria</taxon>
        <taxon>Bacillati</taxon>
        <taxon>Bacillota</taxon>
        <taxon>Bacilli</taxon>
        <taxon>Lactobacillales</taxon>
        <taxon>Streptococcaceae</taxon>
        <taxon>Streptococcus</taxon>
    </lineage>
</organism>
<dbReference type="Proteomes" id="UP000004562">
    <property type="component" value="Unassembled WGS sequence"/>
</dbReference>
<accession>F0IUM2</accession>
<protein>
    <submittedName>
        <fullName evidence="1">Uncharacterized protein</fullName>
    </submittedName>
</protein>
<evidence type="ECO:0000313" key="1">
    <source>
        <dbReference type="EMBL" id="EGD38554.1"/>
    </source>
</evidence>
<reference evidence="1 2" key="1">
    <citation type="submission" date="2011-02" db="EMBL/GenBank/DDBJ databases">
        <authorList>
            <person name="Muzny D."/>
            <person name="Qin X."/>
            <person name="Deng J."/>
            <person name="Jiang H."/>
            <person name="Liu Y."/>
            <person name="Qu J."/>
            <person name="Song X.-Z."/>
            <person name="Zhang L."/>
            <person name="Thornton R."/>
            <person name="Coyle M."/>
            <person name="Francisco L."/>
            <person name="Jackson L."/>
            <person name="Javaid M."/>
            <person name="Korchina V."/>
            <person name="Kovar C."/>
            <person name="Mata R."/>
            <person name="Mathew T."/>
            <person name="Ngo R."/>
            <person name="Nguyen L."/>
            <person name="Nguyen N."/>
            <person name="Okwuonu G."/>
            <person name="Ongeri F."/>
            <person name="Pham C."/>
            <person name="Simmons D."/>
            <person name="Wilczek-Boney K."/>
            <person name="Hale W."/>
            <person name="Jakkamsetti A."/>
            <person name="Pham P."/>
            <person name="Ruth R."/>
            <person name="San Lucas F."/>
            <person name="Warren J."/>
            <person name="Zhang J."/>
            <person name="Zhao Z."/>
            <person name="Zhou C."/>
            <person name="Zhu D."/>
            <person name="Lee S."/>
            <person name="Bess C."/>
            <person name="Blankenburg K."/>
            <person name="Forbes L."/>
            <person name="Fu Q."/>
            <person name="Gubbala S."/>
            <person name="Hirani K."/>
            <person name="Jayaseelan J.C."/>
            <person name="Lara F."/>
            <person name="Munidasa M."/>
            <person name="Palculict T."/>
            <person name="Patil S."/>
            <person name="Pu L.-L."/>
            <person name="Saada N."/>
            <person name="Tang L."/>
            <person name="Weissenberger G."/>
            <person name="Zhu Y."/>
            <person name="Hemphill L."/>
            <person name="Shang Y."/>
            <person name="Youmans B."/>
            <person name="Ayvaz T."/>
            <person name="Ross M."/>
            <person name="Santibanez J."/>
            <person name="Aqrawi P."/>
            <person name="Gross S."/>
            <person name="Joshi V."/>
            <person name="Fowler G."/>
            <person name="Nazareth L."/>
            <person name="Reid J."/>
            <person name="Worley K."/>
            <person name="Petrosino J."/>
            <person name="Highlander S."/>
            <person name="Gibbs R."/>
        </authorList>
    </citation>
    <scope>NUCLEOTIDE SEQUENCE [LARGE SCALE GENOMIC DNA]</scope>
    <source>
        <strain evidence="1 2">SK160</strain>
    </source>
</reference>
<name>F0IUM2_STRSA</name>
<dbReference type="PATRIC" id="fig|888812.3.peg.1514"/>
<comment type="caution">
    <text evidence="1">The sequence shown here is derived from an EMBL/GenBank/DDBJ whole genome shotgun (WGS) entry which is preliminary data.</text>
</comment>
<sequence length="42" mass="5058">MLKRHSKIRSHDYFAILAQEAAQSKFEQFLFLTAIFCVRFHK</sequence>
<evidence type="ECO:0000313" key="2">
    <source>
        <dbReference type="Proteomes" id="UP000004562"/>
    </source>
</evidence>
<gene>
    <name evidence="1" type="ORF">HMPREF9384_1534</name>
</gene>